<keyword evidence="3" id="KW-0862">Zinc</keyword>
<dbReference type="InterPro" id="IPR050701">
    <property type="entry name" value="Histone_Mod_Regulator"/>
</dbReference>
<dbReference type="GO" id="GO:0005634">
    <property type="term" value="C:nucleus"/>
    <property type="evidence" value="ECO:0007669"/>
    <property type="project" value="UniProtKB-ARBA"/>
</dbReference>
<evidence type="ECO:0000256" key="1">
    <source>
        <dbReference type="ARBA" id="ARBA00022723"/>
    </source>
</evidence>
<dbReference type="PROSITE" id="PS51805">
    <property type="entry name" value="EPHD"/>
    <property type="match status" value="1"/>
</dbReference>
<dbReference type="Pfam" id="PF13832">
    <property type="entry name" value="zf-HC5HC2H_2"/>
    <property type="match status" value="1"/>
</dbReference>
<dbReference type="CDD" id="cd15571">
    <property type="entry name" value="ePHD"/>
    <property type="match status" value="1"/>
</dbReference>
<dbReference type="SMART" id="SM00249">
    <property type="entry name" value="PHD"/>
    <property type="match status" value="2"/>
</dbReference>
<dbReference type="EMBL" id="BJWL01000004">
    <property type="protein sequence ID" value="GFY86082.1"/>
    <property type="molecule type" value="Genomic_DNA"/>
</dbReference>
<evidence type="ECO:0000259" key="6">
    <source>
        <dbReference type="PROSITE" id="PS50016"/>
    </source>
</evidence>
<dbReference type="InterPro" id="IPR001965">
    <property type="entry name" value="Znf_PHD"/>
</dbReference>
<dbReference type="PROSITE" id="PS50016">
    <property type="entry name" value="ZF_PHD_2"/>
    <property type="match status" value="1"/>
</dbReference>
<feature type="compositionally biased region" description="Basic and acidic residues" evidence="5">
    <location>
        <begin position="546"/>
        <end position="556"/>
    </location>
</feature>
<dbReference type="InterPro" id="IPR034732">
    <property type="entry name" value="EPHD"/>
</dbReference>
<keyword evidence="9" id="KW-1185">Reference proteome</keyword>
<dbReference type="OrthoDB" id="20839at2759"/>
<accession>A0A7J0EIF9</accession>
<dbReference type="PANTHER" id="PTHR13793:SF107">
    <property type="entry name" value="BROMODOMAIN-CONTAINING PROTEIN HOMOLOG"/>
    <property type="match status" value="1"/>
</dbReference>
<evidence type="ECO:0000313" key="9">
    <source>
        <dbReference type="Proteomes" id="UP000585474"/>
    </source>
</evidence>
<comment type="caution">
    <text evidence="8">The sequence shown here is derived from an EMBL/GenBank/DDBJ whole genome shotgun (WGS) entry which is preliminary data.</text>
</comment>
<dbReference type="Proteomes" id="UP000585474">
    <property type="component" value="Unassembled WGS sequence"/>
</dbReference>
<dbReference type="AlphaFoldDB" id="A0A7J0EIF9"/>
<evidence type="ECO:0000256" key="5">
    <source>
        <dbReference type="SAM" id="MobiDB-lite"/>
    </source>
</evidence>
<feature type="region of interest" description="Disordered" evidence="5">
    <location>
        <begin position="536"/>
        <end position="556"/>
    </location>
</feature>
<keyword evidence="1" id="KW-0479">Metal-binding</keyword>
<dbReference type="InterPro" id="IPR011011">
    <property type="entry name" value="Znf_FYVE_PHD"/>
</dbReference>
<proteinExistence type="predicted"/>
<sequence length="691" mass="77219">MFDIAVIMFVKSMASASTYDDWSLLCCFWQSCWAYEDRHEQNLEPGGVHVTLAKNSPKCEGSRDQEISTLEPSSSSGLCCNQCVEHLTPSDMISKFDGPKLEQLVKARNMGVLEMSPEDEVEGEIIFHQHKLLCNVITKKCISDDLIHKVVKSLPQEIDDIGKRKWDAVLVNQYLSELREAKKQGRKERRHKEAQAVLAAATAAAAASLRNSSFRKDALDESAHQETLSNMNPLAGRAGLYFQQMPRAKETLSKLAAPRVSSEMKSDFGQSISDLCKEHPRTCDICGRSQTILNPILVCSSCKVGVHLDCYRSVKDSTGPWYCELCEEFLSSSSSGAAAVNSWEKPYFAAECGLCGGSPGAFRKSIDGQWVHAFCAEWLLESTFKRGQVNPVEGLDSVLKGSDVCHVCQRKQGVCIKCNYGHCQSMFHPSCARSAGFYVNTKTGGGKLQHKAYCLKHSLEQRAKAETQGHGIEELKSLKQIRVELERLRLLCERIIRREKLKRELVLCSQDILVSNRDSTALSALVRSPFFPPDVSSESATTSLRNTDDCRSGSEAIQRSDDITVDSRVSGKRRIKFPMSMDNDQKTDDSSTSQHLFIQKPRERISFAGKQIPQRSSFVASQCLSDDGEKRSKCRKHTETFEKELVMTSDQATVKNQRLPKGFVYVPVRCLSKEKDSVPDAYSGQPLERDR</sequence>
<dbReference type="SUPFAM" id="SSF57903">
    <property type="entry name" value="FYVE/PHD zinc finger"/>
    <property type="match status" value="1"/>
</dbReference>
<reference evidence="8 9" key="1">
    <citation type="submission" date="2019-07" db="EMBL/GenBank/DDBJ databases">
        <title>De Novo Assembly of kiwifruit Actinidia rufa.</title>
        <authorList>
            <person name="Sugita-Konishi S."/>
            <person name="Sato K."/>
            <person name="Mori E."/>
            <person name="Abe Y."/>
            <person name="Kisaki G."/>
            <person name="Hamano K."/>
            <person name="Suezawa K."/>
            <person name="Otani M."/>
            <person name="Fukuda T."/>
            <person name="Manabe T."/>
            <person name="Gomi K."/>
            <person name="Tabuchi M."/>
            <person name="Akimitsu K."/>
            <person name="Kataoka I."/>
        </authorList>
    </citation>
    <scope>NUCLEOTIDE SEQUENCE [LARGE SCALE GENOMIC DNA]</scope>
    <source>
        <strain evidence="9">cv. Fuchu</strain>
    </source>
</reference>
<feature type="compositionally biased region" description="Polar residues" evidence="5">
    <location>
        <begin position="536"/>
        <end position="545"/>
    </location>
</feature>
<evidence type="ECO:0000256" key="2">
    <source>
        <dbReference type="ARBA" id="ARBA00022771"/>
    </source>
</evidence>
<dbReference type="PROSITE" id="PS01359">
    <property type="entry name" value="ZF_PHD_1"/>
    <property type="match status" value="1"/>
</dbReference>
<evidence type="ECO:0000313" key="8">
    <source>
        <dbReference type="EMBL" id="GFY86082.1"/>
    </source>
</evidence>
<protein>
    <submittedName>
        <fullName evidence="8">PHD finger family protein</fullName>
    </submittedName>
</protein>
<evidence type="ECO:0000259" key="7">
    <source>
        <dbReference type="PROSITE" id="PS51805"/>
    </source>
</evidence>
<dbReference type="Gene3D" id="3.30.40.10">
    <property type="entry name" value="Zinc/RING finger domain, C3HC4 (zinc finger)"/>
    <property type="match status" value="2"/>
</dbReference>
<organism evidence="8 9">
    <name type="scientific">Actinidia rufa</name>
    <dbReference type="NCBI Taxonomy" id="165716"/>
    <lineage>
        <taxon>Eukaryota</taxon>
        <taxon>Viridiplantae</taxon>
        <taxon>Streptophyta</taxon>
        <taxon>Embryophyta</taxon>
        <taxon>Tracheophyta</taxon>
        <taxon>Spermatophyta</taxon>
        <taxon>Magnoliopsida</taxon>
        <taxon>eudicotyledons</taxon>
        <taxon>Gunneridae</taxon>
        <taxon>Pentapetalae</taxon>
        <taxon>asterids</taxon>
        <taxon>Ericales</taxon>
        <taxon>Actinidiaceae</taxon>
        <taxon>Actinidia</taxon>
    </lineage>
</organism>
<dbReference type="GO" id="GO:0006357">
    <property type="term" value="P:regulation of transcription by RNA polymerase II"/>
    <property type="evidence" value="ECO:0007669"/>
    <property type="project" value="TreeGrafter"/>
</dbReference>
<evidence type="ECO:0000256" key="4">
    <source>
        <dbReference type="PROSITE-ProRule" id="PRU00146"/>
    </source>
</evidence>
<dbReference type="GO" id="GO:0008270">
    <property type="term" value="F:zinc ion binding"/>
    <property type="evidence" value="ECO:0007669"/>
    <property type="project" value="UniProtKB-KW"/>
</dbReference>
<evidence type="ECO:0000256" key="3">
    <source>
        <dbReference type="ARBA" id="ARBA00022833"/>
    </source>
</evidence>
<dbReference type="Pfam" id="PF13831">
    <property type="entry name" value="PHD_2"/>
    <property type="match status" value="1"/>
</dbReference>
<dbReference type="PANTHER" id="PTHR13793">
    <property type="entry name" value="PHD FINGER PROTEINS"/>
    <property type="match status" value="1"/>
</dbReference>
<dbReference type="InterPro" id="IPR019786">
    <property type="entry name" value="Zinc_finger_PHD-type_CS"/>
</dbReference>
<dbReference type="InterPro" id="IPR013083">
    <property type="entry name" value="Znf_RING/FYVE/PHD"/>
</dbReference>
<name>A0A7J0EIF9_9ERIC</name>
<feature type="domain" description="PHD-type" evidence="7">
    <location>
        <begin position="349"/>
        <end position="458"/>
    </location>
</feature>
<gene>
    <name evidence="8" type="ORF">Acr_04g0008200</name>
</gene>
<dbReference type="InterPro" id="IPR019787">
    <property type="entry name" value="Znf_PHD-finger"/>
</dbReference>
<feature type="domain" description="PHD-type" evidence="6">
    <location>
        <begin position="280"/>
        <end position="329"/>
    </location>
</feature>
<keyword evidence="2 4" id="KW-0863">Zinc-finger</keyword>